<dbReference type="InterPro" id="IPR038528">
    <property type="entry name" value="TEL2_C_sf"/>
</dbReference>
<dbReference type="Proteomes" id="UP001214415">
    <property type="component" value="Chromosome 4"/>
</dbReference>
<dbReference type="EMBL" id="CP119903">
    <property type="protein sequence ID" value="WFD23648.1"/>
    <property type="molecule type" value="Genomic_DNA"/>
</dbReference>
<evidence type="ECO:0000313" key="4">
    <source>
        <dbReference type="EMBL" id="WFD23648.1"/>
    </source>
</evidence>
<dbReference type="GO" id="GO:0005829">
    <property type="term" value="C:cytosol"/>
    <property type="evidence" value="ECO:0007669"/>
    <property type="project" value="TreeGrafter"/>
</dbReference>
<dbReference type="PANTHER" id="PTHR15830:SF10">
    <property type="entry name" value="TELOMERE LENGTH REGULATION PROTEIN TEL2 HOMOLOG"/>
    <property type="match status" value="1"/>
</dbReference>
<proteinExistence type="inferred from homology"/>
<dbReference type="AlphaFoldDB" id="A0AAF0J0M9"/>
<dbReference type="GO" id="GO:0042162">
    <property type="term" value="F:telomeric DNA binding"/>
    <property type="evidence" value="ECO:0007669"/>
    <property type="project" value="TreeGrafter"/>
</dbReference>
<evidence type="ECO:0000313" key="5">
    <source>
        <dbReference type="Proteomes" id="UP001214415"/>
    </source>
</evidence>
<dbReference type="InterPro" id="IPR019337">
    <property type="entry name" value="Telomere_length_regulation_dom"/>
</dbReference>
<organism evidence="4 5">
    <name type="scientific">Malassezia equina</name>
    <dbReference type="NCBI Taxonomy" id="1381935"/>
    <lineage>
        <taxon>Eukaryota</taxon>
        <taxon>Fungi</taxon>
        <taxon>Dikarya</taxon>
        <taxon>Basidiomycota</taxon>
        <taxon>Ustilaginomycotina</taxon>
        <taxon>Malasseziomycetes</taxon>
        <taxon>Malasseziales</taxon>
        <taxon>Malasseziaceae</taxon>
        <taxon>Malassezia</taxon>
    </lineage>
</organism>
<feature type="compositionally biased region" description="Acidic residues" evidence="2">
    <location>
        <begin position="536"/>
        <end position="550"/>
    </location>
</feature>
<dbReference type="Gene3D" id="1.25.40.720">
    <property type="entry name" value="Telomere length regulation protein 2, C-terminal domain"/>
    <property type="match status" value="1"/>
</dbReference>
<dbReference type="InterPro" id="IPR051970">
    <property type="entry name" value="TEL2_Regulation"/>
</dbReference>
<name>A0AAF0J0M9_9BASI</name>
<evidence type="ECO:0000256" key="1">
    <source>
        <dbReference type="ARBA" id="ARBA00006133"/>
    </source>
</evidence>
<evidence type="ECO:0000259" key="3">
    <source>
        <dbReference type="Pfam" id="PF10193"/>
    </source>
</evidence>
<keyword evidence="5" id="KW-1185">Reference proteome</keyword>
<dbReference type="GO" id="GO:0051083">
    <property type="term" value="P:'de novo' cotranslational protein folding"/>
    <property type="evidence" value="ECO:0007669"/>
    <property type="project" value="TreeGrafter"/>
</dbReference>
<dbReference type="GO" id="GO:0051879">
    <property type="term" value="F:Hsp90 protein binding"/>
    <property type="evidence" value="ECO:0007669"/>
    <property type="project" value="TreeGrafter"/>
</dbReference>
<feature type="region of interest" description="Disordered" evidence="2">
    <location>
        <begin position="528"/>
        <end position="552"/>
    </location>
</feature>
<comment type="similarity">
    <text evidence="1">Belongs to the TEL2 family.</text>
</comment>
<accession>A0AAF0J0M9</accession>
<protein>
    <submittedName>
        <fullName evidence="4">Telomere binding protein</fullName>
    </submittedName>
</protein>
<gene>
    <name evidence="4" type="primary">TEL2</name>
    <name evidence="4" type="ORF">MEQU1_002342</name>
</gene>
<reference evidence="4" key="1">
    <citation type="submission" date="2023-03" db="EMBL/GenBank/DDBJ databases">
        <title>Mating type loci evolution in Malassezia.</title>
        <authorList>
            <person name="Coelho M.A."/>
        </authorList>
    </citation>
    <scope>NUCLEOTIDE SEQUENCE</scope>
    <source>
        <strain evidence="4">CBS 12830</strain>
    </source>
</reference>
<sequence length="901" mass="98569">MSDDAWPSCLSTAATWEQVLEALLPPLRLVDYVPAAYAATTREAPGPPGSVPGWWGTCQHTLLTTLCVTWAEALQRHNLYEQVLRGYFVPDGPASLAKARVWTHTLATCTALLTMRAEYHRATLDALTLILTHLDATRLLCYTLQACDAESHAARRDLQWMEAAAQMSALPTRVANVYGPRPASHALLDTYVAWPASLAPCIAQRMSLATAERLAVLLTRLARAGHITPAFWRAAAPHIHDKAAWARVWDACEDRVHETMLHSLLALWQARIEGTSFARLVAQDERAPGLEGRAFLTREAMSYAYSAYRMLATIASEAEAPRWSWVRLSGTSTVVYAPLLCMAIAAWAMDAEPKDSLEALLRIWSDPRRLARASVAQAEESTTLLLMAVRCLRDAPEALRAHATSPCLLRGVAAHMEHNDPTIRRLGMLMAEVWSAASNAERPLHFPADVWDGRGDGRETCRVLRAWFDQAGPLWPSMDVVAWPEAPVAPSAPPERTVVPRASAPVSISLPRRVPARRPLVVDLSKETMADITPMESDDDSSEEEREDANDTSVLLDTALRKKPRVPVYIYELVPLLRERAYAANKLALKHAEPLIRRKTGWGMEVAEHAVDVAIALAALQDNYDLRAFEERRTRALTALCVAAPGIVVDCLCEQVFSPHYALAQRLAMLRAIAEAAQEMAGLTPFDPGVASRQLIEAATARACQQGEAQLVQHGADKARWQAVRLDATPAQKAAPSWSVKPTVPFTAAARAFIFPLLRRCEAAQQHASRTYAGSDATTAPHILAAVLHTLCVLCQAGRHAPFFATRIMPDVLEMAERQSRHTDASVASAAFALVLVLLDAAKEAQRLIVQAQAPCLVRVQSVAESYVAARPGGALERSAAAVVLRISEMQAQVRQALLGL</sequence>
<dbReference type="PANTHER" id="PTHR15830">
    <property type="entry name" value="TELOMERE LENGTH REGULATION PROTEIN TEL2 FAMILY MEMBER"/>
    <property type="match status" value="1"/>
</dbReference>
<feature type="domain" description="Telomere length regulation protein conserved" evidence="3">
    <location>
        <begin position="567"/>
        <end position="677"/>
    </location>
</feature>
<evidence type="ECO:0000256" key="2">
    <source>
        <dbReference type="SAM" id="MobiDB-lite"/>
    </source>
</evidence>
<dbReference type="Pfam" id="PF10193">
    <property type="entry name" value="Telomere_reg-2"/>
    <property type="match status" value="1"/>
</dbReference>